<evidence type="ECO:0000313" key="1">
    <source>
        <dbReference type="EMBL" id="OBQ16572.1"/>
    </source>
</evidence>
<name>A0A1B7VG90_APHFL</name>
<dbReference type="Proteomes" id="UP000092382">
    <property type="component" value="Unassembled WGS sequence"/>
</dbReference>
<organism evidence="1 2">
    <name type="scientific">Aphanizomenon flos-aquae LD13</name>
    <dbReference type="NCBI Taxonomy" id="1710894"/>
    <lineage>
        <taxon>Bacteria</taxon>
        <taxon>Bacillati</taxon>
        <taxon>Cyanobacteriota</taxon>
        <taxon>Cyanophyceae</taxon>
        <taxon>Nostocales</taxon>
        <taxon>Aphanizomenonaceae</taxon>
        <taxon>Aphanizomenon</taxon>
    </lineage>
</organism>
<proteinExistence type="predicted"/>
<dbReference type="EMBL" id="LJOY01000140">
    <property type="protein sequence ID" value="OBQ16572.1"/>
    <property type="molecule type" value="Genomic_DNA"/>
</dbReference>
<sequence length="100" mass="11642">MNIKQTAIVLGTLAITTTTVSPVMARGLNEWPIYWQFSSQEVDSTRREYGDAGVQRELNRRCRERGRSNHLNNWLRQQYAQTTGYYFTTNGRHLCRSARS</sequence>
<evidence type="ECO:0000313" key="2">
    <source>
        <dbReference type="Proteomes" id="UP000092382"/>
    </source>
</evidence>
<gene>
    <name evidence="1" type="ORF">AN481_19320</name>
</gene>
<accession>A0A1B7VG90</accession>
<dbReference type="PATRIC" id="fig|1710894.3.peg.200"/>
<protein>
    <submittedName>
        <fullName evidence="1">Uncharacterized protein</fullName>
    </submittedName>
</protein>
<reference evidence="1 2" key="1">
    <citation type="submission" date="2015-09" db="EMBL/GenBank/DDBJ databases">
        <title>Whole genome shotgun sequence assembly of Aphanizomenon flos-aquae UKL13.</title>
        <authorList>
            <person name="Driscoll C."/>
        </authorList>
    </citation>
    <scope>NUCLEOTIDE SEQUENCE [LARGE SCALE GENOMIC DNA]</scope>
    <source>
        <strain evidence="1">MDT13</strain>
    </source>
</reference>
<dbReference type="AlphaFoldDB" id="A0A1B7VG90"/>
<comment type="caution">
    <text evidence="1">The sequence shown here is derived from an EMBL/GenBank/DDBJ whole genome shotgun (WGS) entry which is preliminary data.</text>
</comment>